<feature type="active site" evidence="4">
    <location>
        <position position="299"/>
    </location>
</feature>
<dbReference type="InterPro" id="IPR016162">
    <property type="entry name" value="Ald_DH_N"/>
</dbReference>
<dbReference type="CDD" id="cd07087">
    <property type="entry name" value="ALDH_F3-13-14_CALDH-like"/>
    <property type="match status" value="1"/>
</dbReference>
<protein>
    <recommendedName>
        <fullName evidence="3">Aldehyde dehydrogenase</fullName>
    </recommendedName>
</protein>
<evidence type="ECO:0000256" key="4">
    <source>
        <dbReference type="PROSITE-ProRule" id="PRU10007"/>
    </source>
</evidence>
<evidence type="ECO:0000256" key="5">
    <source>
        <dbReference type="RuleBase" id="RU003345"/>
    </source>
</evidence>
<dbReference type="PANTHER" id="PTHR43570">
    <property type="entry name" value="ALDEHYDE DEHYDROGENASE"/>
    <property type="match status" value="1"/>
</dbReference>
<dbReference type="PIRSF" id="PIRSF036492">
    <property type="entry name" value="ALDH"/>
    <property type="match status" value="1"/>
</dbReference>
<sequence length="544" mass="59157">MAMGIAPDVGAPRRRGTARFGATRRRGLGPPSGCRLRRRIPTTRARGSVVVDLAPAPRVAVRPFAVPPRQADRTSILDFRLEDHMTVTSTDTSTELLTRLRKAYATGRTRDAGWRIRQLRGIEKLADEREAEIAAALQEDLGRNAVEAWLGDVASTRAEAAYARKRVRRWMLPRPKSLSINQFPALGWVQYEPMGVVLIIAPWNYPVYLTLGPLVAAVAAGNCAVIKPSELAPATSALLARLIPQYLDPEAVVVAEGDAELTQSLLAQGFDLALYTGGTEVGRKIMAAAAPQLTPVILELGGKSPVIVAEDADLEVTARRIAWIKLLNSGQSCIAPDYVLVERSVRDGLVDKIVDTIALFRSEEPQPGMRVVNHRHFDRLEAYLESTTGRIVTGGRCDRDTLTVEPTAIVDPAPDDPVMTDEIFGPILPILTVDSVDAALDFIGARPKPLAAYVFSKSLNTQKKITQRISAGGVVVNHVGMHVLAPQLPFGGVGASGMGAYHGRYGFEALSHRKAVLVKPFRPDPAMNYPPYTQAALKIMRRLF</sequence>
<dbReference type="InterPro" id="IPR016163">
    <property type="entry name" value="Ald_DH_C"/>
</dbReference>
<dbReference type="Gene3D" id="3.40.605.10">
    <property type="entry name" value="Aldehyde Dehydrogenase, Chain A, domain 1"/>
    <property type="match status" value="1"/>
</dbReference>
<evidence type="ECO:0000259" key="7">
    <source>
        <dbReference type="Pfam" id="PF00171"/>
    </source>
</evidence>
<dbReference type="GO" id="GO:0004029">
    <property type="term" value="F:aldehyde dehydrogenase (NAD+) activity"/>
    <property type="evidence" value="ECO:0007669"/>
    <property type="project" value="UniProtKB-EC"/>
</dbReference>
<evidence type="ECO:0000256" key="6">
    <source>
        <dbReference type="SAM" id="MobiDB-lite"/>
    </source>
</evidence>
<dbReference type="SUPFAM" id="SSF53720">
    <property type="entry name" value="ALDH-like"/>
    <property type="match status" value="1"/>
</dbReference>
<gene>
    <name evidence="8" type="ORF">RAJCM14343_1618</name>
</gene>
<dbReference type="Pfam" id="PF00171">
    <property type="entry name" value="Aldedh"/>
    <property type="match status" value="1"/>
</dbReference>
<dbReference type="PROSITE" id="PS00070">
    <property type="entry name" value="ALDEHYDE_DEHYDR_CYS"/>
    <property type="match status" value="1"/>
</dbReference>
<comment type="similarity">
    <text evidence="1 3 5">Belongs to the aldehyde dehydrogenase family.</text>
</comment>
<dbReference type="InterPro" id="IPR015590">
    <property type="entry name" value="Aldehyde_DH_dom"/>
</dbReference>
<feature type="compositionally biased region" description="Basic residues" evidence="6">
    <location>
        <begin position="12"/>
        <end position="27"/>
    </location>
</feature>
<dbReference type="EMBL" id="BLAH01000060">
    <property type="protein sequence ID" value="GES36367.1"/>
    <property type="molecule type" value="Genomic_DNA"/>
</dbReference>
<evidence type="ECO:0000256" key="2">
    <source>
        <dbReference type="ARBA" id="ARBA00023002"/>
    </source>
</evidence>
<dbReference type="InterPro" id="IPR016160">
    <property type="entry name" value="Ald_DH_CS_CYS"/>
</dbReference>
<keyword evidence="9" id="KW-1185">Reference proteome</keyword>
<dbReference type="InterPro" id="IPR016161">
    <property type="entry name" value="Ald_DH/histidinol_DH"/>
</dbReference>
<feature type="domain" description="Aldehyde dehydrogenase" evidence="7">
    <location>
        <begin position="101"/>
        <end position="516"/>
    </location>
</feature>
<evidence type="ECO:0000313" key="8">
    <source>
        <dbReference type="EMBL" id="GES36367.1"/>
    </source>
</evidence>
<dbReference type="InterPro" id="IPR012394">
    <property type="entry name" value="Aldehyde_DH_NAD(P)"/>
</dbReference>
<name>A0ABQ0YIJ1_9NOCA</name>
<dbReference type="PANTHER" id="PTHR43570:SF16">
    <property type="entry name" value="ALDEHYDE DEHYDROGENASE TYPE III, ISOFORM Q"/>
    <property type="match status" value="1"/>
</dbReference>
<feature type="region of interest" description="Disordered" evidence="6">
    <location>
        <begin position="1"/>
        <end position="33"/>
    </location>
</feature>
<dbReference type="Proteomes" id="UP000325466">
    <property type="component" value="Unassembled WGS sequence"/>
</dbReference>
<keyword evidence="2 3" id="KW-0560">Oxidoreductase</keyword>
<evidence type="ECO:0000313" key="9">
    <source>
        <dbReference type="Proteomes" id="UP000325466"/>
    </source>
</evidence>
<evidence type="ECO:0000256" key="3">
    <source>
        <dbReference type="PIRNR" id="PIRNR036492"/>
    </source>
</evidence>
<dbReference type="Gene3D" id="3.40.309.10">
    <property type="entry name" value="Aldehyde Dehydrogenase, Chain A, domain 2"/>
    <property type="match status" value="1"/>
</dbReference>
<comment type="caution">
    <text evidence="8">The sequence shown here is derived from an EMBL/GenBank/DDBJ whole genome shotgun (WGS) entry which is preliminary data.</text>
</comment>
<organism evidence="8 9">
    <name type="scientific">Rhodococcus aetherivorans</name>
    <dbReference type="NCBI Taxonomy" id="191292"/>
    <lineage>
        <taxon>Bacteria</taxon>
        <taxon>Bacillati</taxon>
        <taxon>Actinomycetota</taxon>
        <taxon>Actinomycetes</taxon>
        <taxon>Mycobacteriales</taxon>
        <taxon>Nocardiaceae</taxon>
        <taxon>Rhodococcus</taxon>
    </lineage>
</organism>
<evidence type="ECO:0000256" key="1">
    <source>
        <dbReference type="ARBA" id="ARBA00009986"/>
    </source>
</evidence>
<reference evidence="8 9" key="1">
    <citation type="journal article" date="2018" name="Biodegradation">
        <title>1,4-Dioxane degradation characteristics of Rhodococcus aetherivorans JCM 14343.</title>
        <authorList>
            <person name="Inoue D."/>
            <person name="Tsunoda T."/>
            <person name="Yamamoto N."/>
            <person name="Ike M."/>
            <person name="Sei K."/>
        </authorList>
    </citation>
    <scope>NUCLEOTIDE SEQUENCE [LARGE SCALE GENOMIC DNA]</scope>
    <source>
        <strain evidence="8 9">JCM 14343</strain>
    </source>
</reference>
<accession>A0ABQ0YIJ1</accession>
<dbReference type="PROSITE" id="PS00687">
    <property type="entry name" value="ALDEHYDE_DEHYDR_GLU"/>
    <property type="match status" value="1"/>
</dbReference>
<dbReference type="InterPro" id="IPR029510">
    <property type="entry name" value="Ald_DH_CS_GLU"/>
</dbReference>
<proteinExistence type="inferred from homology"/>